<dbReference type="AlphaFoldDB" id="A0A2K3KT17"/>
<dbReference type="EMBL" id="ASHM01108693">
    <property type="protein sequence ID" value="PNX69426.1"/>
    <property type="molecule type" value="Genomic_DNA"/>
</dbReference>
<dbReference type="Proteomes" id="UP000236291">
    <property type="component" value="Unassembled WGS sequence"/>
</dbReference>
<proteinExistence type="predicted"/>
<organism evidence="1 2">
    <name type="scientific">Trifolium pratense</name>
    <name type="common">Red clover</name>
    <dbReference type="NCBI Taxonomy" id="57577"/>
    <lineage>
        <taxon>Eukaryota</taxon>
        <taxon>Viridiplantae</taxon>
        <taxon>Streptophyta</taxon>
        <taxon>Embryophyta</taxon>
        <taxon>Tracheophyta</taxon>
        <taxon>Spermatophyta</taxon>
        <taxon>Magnoliopsida</taxon>
        <taxon>eudicotyledons</taxon>
        <taxon>Gunneridae</taxon>
        <taxon>Pentapetalae</taxon>
        <taxon>rosids</taxon>
        <taxon>fabids</taxon>
        <taxon>Fabales</taxon>
        <taxon>Fabaceae</taxon>
        <taxon>Papilionoideae</taxon>
        <taxon>50 kb inversion clade</taxon>
        <taxon>NPAAA clade</taxon>
        <taxon>Hologalegina</taxon>
        <taxon>IRL clade</taxon>
        <taxon>Trifolieae</taxon>
        <taxon>Trifolium</taxon>
    </lineage>
</organism>
<sequence length="45" mass="4933">MHGDRTPNDAHPCHGDICLETLDLLHLLVVGGFPWSDHESGRVAL</sequence>
<comment type="caution">
    <text evidence="1">The sequence shown here is derived from an EMBL/GenBank/DDBJ whole genome shotgun (WGS) entry which is preliminary data.</text>
</comment>
<gene>
    <name evidence="1" type="ORF">L195_g056708</name>
</gene>
<accession>A0A2K3KT17</accession>
<evidence type="ECO:0000313" key="1">
    <source>
        <dbReference type="EMBL" id="PNX69426.1"/>
    </source>
</evidence>
<reference evidence="1 2" key="1">
    <citation type="journal article" date="2014" name="Am. J. Bot.">
        <title>Genome assembly and annotation for red clover (Trifolium pratense; Fabaceae).</title>
        <authorList>
            <person name="Istvanek J."/>
            <person name="Jaros M."/>
            <person name="Krenek A."/>
            <person name="Repkova J."/>
        </authorList>
    </citation>
    <scope>NUCLEOTIDE SEQUENCE [LARGE SCALE GENOMIC DNA]</scope>
    <source>
        <strain evidence="2">cv. Tatra</strain>
        <tissue evidence="1">Young leaves</tissue>
    </source>
</reference>
<protein>
    <submittedName>
        <fullName evidence="1">Uncharacterized protein</fullName>
    </submittedName>
</protein>
<name>A0A2K3KT17_TRIPR</name>
<evidence type="ECO:0000313" key="2">
    <source>
        <dbReference type="Proteomes" id="UP000236291"/>
    </source>
</evidence>
<reference evidence="1 2" key="2">
    <citation type="journal article" date="2017" name="Front. Plant Sci.">
        <title>Gene Classification and Mining of Molecular Markers Useful in Red Clover (Trifolium pratense) Breeding.</title>
        <authorList>
            <person name="Istvanek J."/>
            <person name="Dluhosova J."/>
            <person name="Dluhos P."/>
            <person name="Patkova L."/>
            <person name="Nedelnik J."/>
            <person name="Repkova J."/>
        </authorList>
    </citation>
    <scope>NUCLEOTIDE SEQUENCE [LARGE SCALE GENOMIC DNA]</scope>
    <source>
        <strain evidence="2">cv. Tatra</strain>
        <tissue evidence="1">Young leaves</tissue>
    </source>
</reference>